<name>A0AAV4T053_CAEEX</name>
<sequence length="203" mass="23293">MNAISAPPPSSPTARVKIFDATQKSENYEQCFLRRECGRKTEVVQKVNERESRVEIRISDFISVHPPPPPTSPDNREKKERDPVAACRPGCHRKTITRPELFGKTTQKRLNETNIYLAHNRIATAPAHTHNKKTTKNAKFMSNKVFVFPIKIRNPFSREQQQPERKKNNPVFSIVEGWKEEQKGVVFGEEGWSCIFTSAGLYE</sequence>
<reference evidence="2 3" key="1">
    <citation type="submission" date="2021-06" db="EMBL/GenBank/DDBJ databases">
        <title>Caerostris extrusa draft genome.</title>
        <authorList>
            <person name="Kono N."/>
            <person name="Arakawa K."/>
        </authorList>
    </citation>
    <scope>NUCLEOTIDE SEQUENCE [LARGE SCALE GENOMIC DNA]</scope>
</reference>
<evidence type="ECO:0000256" key="1">
    <source>
        <dbReference type="SAM" id="MobiDB-lite"/>
    </source>
</evidence>
<protein>
    <submittedName>
        <fullName evidence="2">Uncharacterized protein</fullName>
    </submittedName>
</protein>
<proteinExistence type="predicted"/>
<gene>
    <name evidence="2" type="ORF">CEXT_159421</name>
</gene>
<evidence type="ECO:0000313" key="2">
    <source>
        <dbReference type="EMBL" id="GIY39645.1"/>
    </source>
</evidence>
<dbReference type="Proteomes" id="UP001054945">
    <property type="component" value="Unassembled WGS sequence"/>
</dbReference>
<organism evidence="2 3">
    <name type="scientific">Caerostris extrusa</name>
    <name type="common">Bark spider</name>
    <name type="synonym">Caerostris bankana</name>
    <dbReference type="NCBI Taxonomy" id="172846"/>
    <lineage>
        <taxon>Eukaryota</taxon>
        <taxon>Metazoa</taxon>
        <taxon>Ecdysozoa</taxon>
        <taxon>Arthropoda</taxon>
        <taxon>Chelicerata</taxon>
        <taxon>Arachnida</taxon>
        <taxon>Araneae</taxon>
        <taxon>Araneomorphae</taxon>
        <taxon>Entelegynae</taxon>
        <taxon>Araneoidea</taxon>
        <taxon>Araneidae</taxon>
        <taxon>Caerostris</taxon>
    </lineage>
</organism>
<accession>A0AAV4T053</accession>
<feature type="region of interest" description="Disordered" evidence="1">
    <location>
        <begin position="62"/>
        <end position="85"/>
    </location>
</feature>
<keyword evidence="3" id="KW-1185">Reference proteome</keyword>
<dbReference type="EMBL" id="BPLR01010492">
    <property type="protein sequence ID" value="GIY39645.1"/>
    <property type="molecule type" value="Genomic_DNA"/>
</dbReference>
<comment type="caution">
    <text evidence="2">The sequence shown here is derived from an EMBL/GenBank/DDBJ whole genome shotgun (WGS) entry which is preliminary data.</text>
</comment>
<feature type="compositionally biased region" description="Basic and acidic residues" evidence="1">
    <location>
        <begin position="74"/>
        <end position="83"/>
    </location>
</feature>
<dbReference type="AlphaFoldDB" id="A0AAV4T053"/>
<evidence type="ECO:0000313" key="3">
    <source>
        <dbReference type="Proteomes" id="UP001054945"/>
    </source>
</evidence>